<evidence type="ECO:0000313" key="6">
    <source>
        <dbReference type="Proteomes" id="UP000239867"/>
    </source>
</evidence>
<comment type="subunit">
    <text evidence="2">Homotetramer.</text>
</comment>
<feature type="region of interest" description="Disordered" evidence="4">
    <location>
        <begin position="107"/>
        <end position="159"/>
    </location>
</feature>
<dbReference type="PANTHER" id="PTHR10302:SF27">
    <property type="entry name" value="SINGLE-STRANDED DNA-BINDING PROTEIN"/>
    <property type="match status" value="1"/>
</dbReference>
<dbReference type="GO" id="GO:0003697">
    <property type="term" value="F:single-stranded DNA binding"/>
    <property type="evidence" value="ECO:0007669"/>
    <property type="project" value="UniProtKB-UniRule"/>
</dbReference>
<dbReference type="Proteomes" id="UP000239867">
    <property type="component" value="Chromosome"/>
</dbReference>
<dbReference type="InterPro" id="IPR000424">
    <property type="entry name" value="Primosome_PriB/ssb"/>
</dbReference>
<keyword evidence="6" id="KW-1185">Reference proteome</keyword>
<gene>
    <name evidence="5" type="ORF">CAY53_06290</name>
</gene>
<dbReference type="InterPro" id="IPR012340">
    <property type="entry name" value="NA-bd_OB-fold"/>
</dbReference>
<dbReference type="KEGG" id="deo:CAY53_06290"/>
<dbReference type="EMBL" id="CP021255">
    <property type="protein sequence ID" value="AVD72263.1"/>
    <property type="molecule type" value="Genomic_DNA"/>
</dbReference>
<dbReference type="AlphaFoldDB" id="A0A2L1GRE7"/>
<dbReference type="Pfam" id="PF00436">
    <property type="entry name" value="SSB"/>
    <property type="match status" value="1"/>
</dbReference>
<evidence type="ECO:0000256" key="3">
    <source>
        <dbReference type="RuleBase" id="RU000524"/>
    </source>
</evidence>
<organism evidence="5 6">
    <name type="scientific">Desulfobulbus oralis</name>
    <dbReference type="NCBI Taxonomy" id="1986146"/>
    <lineage>
        <taxon>Bacteria</taxon>
        <taxon>Pseudomonadati</taxon>
        <taxon>Thermodesulfobacteriota</taxon>
        <taxon>Desulfobulbia</taxon>
        <taxon>Desulfobulbales</taxon>
        <taxon>Desulfobulbaceae</taxon>
        <taxon>Desulfobulbus</taxon>
    </lineage>
</organism>
<dbReference type="GO" id="GO:0009295">
    <property type="term" value="C:nucleoid"/>
    <property type="evidence" value="ECO:0007669"/>
    <property type="project" value="TreeGrafter"/>
</dbReference>
<dbReference type="OrthoDB" id="9809878at2"/>
<dbReference type="CDD" id="cd04496">
    <property type="entry name" value="SSB_OBF"/>
    <property type="match status" value="1"/>
</dbReference>
<evidence type="ECO:0000256" key="4">
    <source>
        <dbReference type="SAM" id="MobiDB-lite"/>
    </source>
</evidence>
<reference evidence="5" key="1">
    <citation type="submission" date="2017-05" db="EMBL/GenBank/DDBJ databases">
        <authorList>
            <person name="Song R."/>
            <person name="Chenine A.L."/>
            <person name="Ruprecht R.M."/>
        </authorList>
    </citation>
    <scope>NUCLEOTIDE SEQUENCE</scope>
    <source>
        <strain evidence="5">ORNL</strain>
    </source>
</reference>
<proteinExistence type="inferred from homology"/>
<dbReference type="NCBIfam" id="TIGR00621">
    <property type="entry name" value="ssb"/>
    <property type="match status" value="1"/>
</dbReference>
<dbReference type="HAMAP" id="MF_00984">
    <property type="entry name" value="SSB"/>
    <property type="match status" value="1"/>
</dbReference>
<accession>A0A2L1GRE7</accession>
<evidence type="ECO:0000256" key="2">
    <source>
        <dbReference type="HAMAP-Rule" id="MF_00984"/>
    </source>
</evidence>
<dbReference type="RefSeq" id="WP_104937471.1">
    <property type="nucleotide sequence ID" value="NZ_CP021255.1"/>
</dbReference>
<sequence length="159" mass="17125">MINKAILIGNLGADPELRYTQSGTQVASFRMATTERWKGQDGQTQEQTEWHRIVVWGKLAEICGQYLHKGSRVYIEGKIQTRKWQDQSGADRYTTEIVAREMKMLDSRSAGGAGSDYPEYGGGGRRSGGGGYGGQGGGDPFPEPAGPYGGSGSGEDVPF</sequence>
<dbReference type="PROSITE" id="PS50935">
    <property type="entry name" value="SSB"/>
    <property type="match status" value="1"/>
</dbReference>
<reference evidence="5" key="2">
    <citation type="journal article" date="2018" name="MBio">
        <title>Insights into the evolution of host association through the isolation and characterization of a novel human periodontal pathobiont, Desulfobulbus oralis.</title>
        <authorList>
            <person name="Cross K.L."/>
            <person name="Chirania P."/>
            <person name="Xiong W."/>
            <person name="Beall C.J."/>
            <person name="Elkins J.G."/>
            <person name="Giannone R.J."/>
            <person name="Griffen A.L."/>
            <person name="Guss A.M."/>
            <person name="Hettich R.L."/>
            <person name="Joshi S.S."/>
            <person name="Mokrzan E.M."/>
            <person name="Martin R.K."/>
            <person name="Zhulin I.B."/>
            <person name="Leys E.J."/>
            <person name="Podar M."/>
        </authorList>
    </citation>
    <scope>NUCLEOTIDE SEQUENCE [LARGE SCALE GENOMIC DNA]</scope>
    <source>
        <strain evidence="5">ORNL</strain>
    </source>
</reference>
<name>A0A2L1GRE7_9BACT</name>
<dbReference type="Gene3D" id="2.40.50.140">
    <property type="entry name" value="Nucleic acid-binding proteins"/>
    <property type="match status" value="1"/>
</dbReference>
<feature type="compositionally biased region" description="Gly residues" evidence="4">
    <location>
        <begin position="120"/>
        <end position="139"/>
    </location>
</feature>
<dbReference type="PANTHER" id="PTHR10302">
    <property type="entry name" value="SINGLE-STRANDED DNA-BINDING PROTEIN"/>
    <property type="match status" value="1"/>
</dbReference>
<dbReference type="InterPro" id="IPR011344">
    <property type="entry name" value="ssDNA-bd"/>
</dbReference>
<keyword evidence="1 2" id="KW-0238">DNA-binding</keyword>
<dbReference type="GO" id="GO:0006260">
    <property type="term" value="P:DNA replication"/>
    <property type="evidence" value="ECO:0007669"/>
    <property type="project" value="InterPro"/>
</dbReference>
<evidence type="ECO:0000256" key="1">
    <source>
        <dbReference type="ARBA" id="ARBA00023125"/>
    </source>
</evidence>
<evidence type="ECO:0000313" key="5">
    <source>
        <dbReference type="EMBL" id="AVD72263.1"/>
    </source>
</evidence>
<dbReference type="SUPFAM" id="SSF50249">
    <property type="entry name" value="Nucleic acid-binding proteins"/>
    <property type="match status" value="1"/>
</dbReference>
<comment type="caution">
    <text evidence="2">Lacks conserved residue(s) required for the propagation of feature annotation.</text>
</comment>
<protein>
    <recommendedName>
        <fullName evidence="2 3">Single-stranded DNA-binding protein</fullName>
        <shortName evidence="2">SSB</shortName>
    </recommendedName>
</protein>